<accession>A0A0P6XNJ5</accession>
<dbReference type="InterPro" id="IPR019734">
    <property type="entry name" value="TPR_rpt"/>
</dbReference>
<proteinExistence type="predicted"/>
<dbReference type="STRING" id="229920.ADM99_15705"/>
<sequence>MPVLPSGKSIELIPQMRQINFINSLPAPGCFWIDSSRDLQDYSTLPGEVENSRPMKQVPLPESLEDFKKYISIVVVDEFGYPEITDFNLKSFPPDGYLNSQDLVTWNNWITSEPVQLYLELRMQDCFDQVDYLTRLSRWEAEKNLKELEQSSFIKRYDLFLQNEPPDEKKKRHELKIQHAQQAINRLTAMTVKDPNAQVTWVDLLLEQFDVTKKWSDGEEILFQRYAKDPEQTAYHVGYLKCLFNQQKYADTETQAWEAVKQYPQNIEYWLILIKVFYYRQQYDEALQIVTSALAINPGNQELLDFQFKIETAINK</sequence>
<name>A0A0P6XNJ5_9CHLR</name>
<evidence type="ECO:0000313" key="3">
    <source>
        <dbReference type="Proteomes" id="UP000050430"/>
    </source>
</evidence>
<protein>
    <submittedName>
        <fullName evidence="2">Uncharacterized protein</fullName>
    </submittedName>
</protein>
<organism evidence="2 3">
    <name type="scientific">Leptolinea tardivitalis</name>
    <dbReference type="NCBI Taxonomy" id="229920"/>
    <lineage>
        <taxon>Bacteria</taxon>
        <taxon>Bacillati</taxon>
        <taxon>Chloroflexota</taxon>
        <taxon>Anaerolineae</taxon>
        <taxon>Anaerolineales</taxon>
        <taxon>Anaerolineaceae</taxon>
        <taxon>Leptolinea</taxon>
    </lineage>
</organism>
<evidence type="ECO:0000313" key="2">
    <source>
        <dbReference type="EMBL" id="KPL70558.1"/>
    </source>
</evidence>
<evidence type="ECO:0000256" key="1">
    <source>
        <dbReference type="PROSITE-ProRule" id="PRU00339"/>
    </source>
</evidence>
<dbReference type="InterPro" id="IPR011990">
    <property type="entry name" value="TPR-like_helical_dom_sf"/>
</dbReference>
<gene>
    <name evidence="2" type="ORF">ADM99_15705</name>
</gene>
<dbReference type="AlphaFoldDB" id="A0A0P6XNJ5"/>
<dbReference type="Proteomes" id="UP000050430">
    <property type="component" value="Unassembled WGS sequence"/>
</dbReference>
<keyword evidence="3" id="KW-1185">Reference proteome</keyword>
<comment type="caution">
    <text evidence="2">The sequence shown here is derived from an EMBL/GenBank/DDBJ whole genome shotgun (WGS) entry which is preliminary data.</text>
</comment>
<dbReference type="Gene3D" id="1.25.40.10">
    <property type="entry name" value="Tetratricopeptide repeat domain"/>
    <property type="match status" value="1"/>
</dbReference>
<dbReference type="SUPFAM" id="SSF48452">
    <property type="entry name" value="TPR-like"/>
    <property type="match status" value="1"/>
</dbReference>
<reference evidence="2 3" key="1">
    <citation type="submission" date="2015-07" db="EMBL/GenBank/DDBJ databases">
        <title>Genome sequence of Leptolinea tardivitalis DSM 16556.</title>
        <authorList>
            <person name="Hemp J."/>
            <person name="Ward L.M."/>
            <person name="Pace L.A."/>
            <person name="Fischer W.W."/>
        </authorList>
    </citation>
    <scope>NUCLEOTIDE SEQUENCE [LARGE SCALE GENOMIC DNA]</scope>
    <source>
        <strain evidence="2 3">YMTK-2</strain>
    </source>
</reference>
<feature type="repeat" description="TPR" evidence="1">
    <location>
        <begin position="267"/>
        <end position="300"/>
    </location>
</feature>
<dbReference type="PROSITE" id="PS50005">
    <property type="entry name" value="TPR"/>
    <property type="match status" value="1"/>
</dbReference>
<keyword evidence="1" id="KW-0802">TPR repeat</keyword>
<dbReference type="EMBL" id="LGCK01000014">
    <property type="protein sequence ID" value="KPL70558.1"/>
    <property type="molecule type" value="Genomic_DNA"/>
</dbReference>
<dbReference type="RefSeq" id="WP_062422460.1">
    <property type="nucleotide sequence ID" value="NZ_BBYA01000010.1"/>
</dbReference>